<dbReference type="STRING" id="861299.J421_0159"/>
<dbReference type="RefSeq" id="WP_025409253.1">
    <property type="nucleotide sequence ID" value="NZ_CP007128.1"/>
</dbReference>
<dbReference type="GO" id="GO:0006935">
    <property type="term" value="P:chemotaxis"/>
    <property type="evidence" value="ECO:0007669"/>
    <property type="project" value="InterPro"/>
</dbReference>
<dbReference type="InterPro" id="IPR039315">
    <property type="entry name" value="CheW"/>
</dbReference>
<evidence type="ECO:0000313" key="3">
    <source>
        <dbReference type="Proteomes" id="UP000019151"/>
    </source>
</evidence>
<accession>W0RA98</accession>
<dbReference type="PROSITE" id="PS50851">
    <property type="entry name" value="CHEW"/>
    <property type="match status" value="1"/>
</dbReference>
<dbReference type="Gene3D" id="2.40.50.180">
    <property type="entry name" value="CheA-289, Domain 4"/>
    <property type="match status" value="1"/>
</dbReference>
<dbReference type="SUPFAM" id="SSF50341">
    <property type="entry name" value="CheW-like"/>
    <property type="match status" value="1"/>
</dbReference>
<sequence length="175" mass="18418">MTAPNAMTDARPRGGKFLTFFLGDEEYGAEILKVQEIIGMQPITRVPRTPAFVRGVINLRGKVIPIVDLRERFGMPPLEVEGDAGAQRCIVVVHVAAASAVVPMGVVVDRVSEVAAVGESDVEDAPSFGAGVRTEYLLGLAKAPTADGQGRVRLLLDIDRVLAADELAAVAGAAE</sequence>
<gene>
    <name evidence="2" type="ORF">J421_0159</name>
</gene>
<keyword evidence="3" id="KW-1185">Reference proteome</keyword>
<protein>
    <submittedName>
        <fullName evidence="2">CheW domain protein</fullName>
    </submittedName>
</protein>
<name>W0RA98_9BACT</name>
<dbReference type="InterPro" id="IPR036061">
    <property type="entry name" value="CheW-like_dom_sf"/>
</dbReference>
<dbReference type="SMART" id="SM00260">
    <property type="entry name" value="CheW"/>
    <property type="match status" value="1"/>
</dbReference>
<dbReference type="eggNOG" id="COG0835">
    <property type="taxonomic scope" value="Bacteria"/>
</dbReference>
<dbReference type="PANTHER" id="PTHR22617">
    <property type="entry name" value="CHEMOTAXIS SENSOR HISTIDINE KINASE-RELATED"/>
    <property type="match status" value="1"/>
</dbReference>
<dbReference type="PANTHER" id="PTHR22617:SF41">
    <property type="entry name" value="CHEMOTAXIS SIGNAL TRANSDUCTION SYSTEM ADAPTOR PROTEIN CHEW"/>
    <property type="match status" value="1"/>
</dbReference>
<organism evidence="2 3">
    <name type="scientific">Gemmatirosa kalamazoonensis</name>
    <dbReference type="NCBI Taxonomy" id="861299"/>
    <lineage>
        <taxon>Bacteria</taxon>
        <taxon>Pseudomonadati</taxon>
        <taxon>Gemmatimonadota</taxon>
        <taxon>Gemmatimonadia</taxon>
        <taxon>Gemmatimonadales</taxon>
        <taxon>Gemmatimonadaceae</taxon>
        <taxon>Gemmatirosa</taxon>
    </lineage>
</organism>
<dbReference type="AlphaFoldDB" id="W0RA98"/>
<dbReference type="PATRIC" id="fig|861299.3.peg.161"/>
<dbReference type="OrthoDB" id="9790406at2"/>
<dbReference type="Proteomes" id="UP000019151">
    <property type="component" value="Chromosome"/>
</dbReference>
<dbReference type="EMBL" id="CP007128">
    <property type="protein sequence ID" value="AHG87696.1"/>
    <property type="molecule type" value="Genomic_DNA"/>
</dbReference>
<dbReference type="CDD" id="cd00732">
    <property type="entry name" value="CheW"/>
    <property type="match status" value="1"/>
</dbReference>
<dbReference type="InParanoid" id="W0RA98"/>
<dbReference type="HOGENOM" id="CLU_048995_1_1_0"/>
<evidence type="ECO:0000313" key="2">
    <source>
        <dbReference type="EMBL" id="AHG87696.1"/>
    </source>
</evidence>
<dbReference type="KEGG" id="gba:J421_0159"/>
<dbReference type="Gene3D" id="2.30.30.40">
    <property type="entry name" value="SH3 Domains"/>
    <property type="match status" value="1"/>
</dbReference>
<proteinExistence type="predicted"/>
<evidence type="ECO:0000259" key="1">
    <source>
        <dbReference type="PROSITE" id="PS50851"/>
    </source>
</evidence>
<dbReference type="InterPro" id="IPR002545">
    <property type="entry name" value="CheW-lke_dom"/>
</dbReference>
<feature type="domain" description="CheW-like" evidence="1">
    <location>
        <begin position="14"/>
        <end position="167"/>
    </location>
</feature>
<dbReference type="Pfam" id="PF01584">
    <property type="entry name" value="CheW"/>
    <property type="match status" value="1"/>
</dbReference>
<dbReference type="GO" id="GO:0005829">
    <property type="term" value="C:cytosol"/>
    <property type="evidence" value="ECO:0007669"/>
    <property type="project" value="TreeGrafter"/>
</dbReference>
<reference evidence="2 3" key="1">
    <citation type="journal article" date="2014" name="Genome Announc.">
        <title>Genome Sequence and Methylome of Soil Bacterium Gemmatirosa kalamazoonensis KBS708T, a Member of the Rarely Cultivated Gemmatimonadetes Phylum.</title>
        <authorList>
            <person name="Debruyn J.M."/>
            <person name="Radosevich M."/>
            <person name="Wommack K.E."/>
            <person name="Polson S.W."/>
            <person name="Hauser L.J."/>
            <person name="Fawaz M.N."/>
            <person name="Korlach J."/>
            <person name="Tsai Y.C."/>
        </authorList>
    </citation>
    <scope>NUCLEOTIDE SEQUENCE [LARGE SCALE GENOMIC DNA]</scope>
    <source>
        <strain evidence="2 3">KBS708</strain>
    </source>
</reference>
<dbReference type="GO" id="GO:0007165">
    <property type="term" value="P:signal transduction"/>
    <property type="evidence" value="ECO:0007669"/>
    <property type="project" value="InterPro"/>
</dbReference>